<dbReference type="InterPro" id="IPR036514">
    <property type="entry name" value="SGNH_hydro_sf"/>
</dbReference>
<dbReference type="EMBL" id="JBHTIW010000003">
    <property type="protein sequence ID" value="MFD0919434.1"/>
    <property type="molecule type" value="Genomic_DNA"/>
</dbReference>
<dbReference type="InterPro" id="IPR050879">
    <property type="entry name" value="Acyltransferase_3"/>
</dbReference>
<evidence type="ECO:0000256" key="2">
    <source>
        <dbReference type="ARBA" id="ARBA00022475"/>
    </source>
</evidence>
<dbReference type="Pfam" id="PF01757">
    <property type="entry name" value="Acyl_transf_3"/>
    <property type="match status" value="1"/>
</dbReference>
<name>A0ABW3FLP3_9PSEU</name>
<dbReference type="EC" id="2.3.1.-" evidence="11"/>
<dbReference type="PANTHER" id="PTHR23028">
    <property type="entry name" value="ACETYLTRANSFERASE"/>
    <property type="match status" value="1"/>
</dbReference>
<keyword evidence="3 11" id="KW-0808">Transferase</keyword>
<keyword evidence="12" id="KW-1185">Reference proteome</keyword>
<dbReference type="SUPFAM" id="SSF52266">
    <property type="entry name" value="SGNH hydrolase"/>
    <property type="match status" value="1"/>
</dbReference>
<evidence type="ECO:0000259" key="10">
    <source>
        <dbReference type="Pfam" id="PF01757"/>
    </source>
</evidence>
<reference evidence="12" key="1">
    <citation type="journal article" date="2019" name="Int. J. Syst. Evol. Microbiol.">
        <title>The Global Catalogue of Microorganisms (GCM) 10K type strain sequencing project: providing services to taxonomists for standard genome sequencing and annotation.</title>
        <authorList>
            <consortium name="The Broad Institute Genomics Platform"/>
            <consortium name="The Broad Institute Genome Sequencing Center for Infectious Disease"/>
            <person name="Wu L."/>
            <person name="Ma J."/>
        </authorList>
    </citation>
    <scope>NUCLEOTIDE SEQUENCE [LARGE SCALE GENOMIC DNA]</scope>
    <source>
        <strain evidence="12">CCUG 56401</strain>
    </source>
</reference>
<evidence type="ECO:0000256" key="9">
    <source>
        <dbReference type="SAM" id="Phobius"/>
    </source>
</evidence>
<comment type="caution">
    <text evidence="11">The sequence shown here is derived from an EMBL/GenBank/DDBJ whole genome shotgun (WGS) entry which is preliminary data.</text>
</comment>
<dbReference type="RefSeq" id="WP_263252771.1">
    <property type="nucleotide sequence ID" value="NZ_BAABLT010000001.1"/>
</dbReference>
<evidence type="ECO:0000256" key="8">
    <source>
        <dbReference type="SAM" id="MobiDB-lite"/>
    </source>
</evidence>
<evidence type="ECO:0000256" key="1">
    <source>
        <dbReference type="ARBA" id="ARBA00004651"/>
    </source>
</evidence>
<organism evidence="11 12">
    <name type="scientific">Saccharopolyspora rosea</name>
    <dbReference type="NCBI Taxonomy" id="524884"/>
    <lineage>
        <taxon>Bacteria</taxon>
        <taxon>Bacillati</taxon>
        <taxon>Actinomycetota</taxon>
        <taxon>Actinomycetes</taxon>
        <taxon>Pseudonocardiales</taxon>
        <taxon>Pseudonocardiaceae</taxon>
        <taxon>Saccharopolyspora</taxon>
    </lineage>
</organism>
<dbReference type="GO" id="GO:0016746">
    <property type="term" value="F:acyltransferase activity"/>
    <property type="evidence" value="ECO:0007669"/>
    <property type="project" value="UniProtKB-KW"/>
</dbReference>
<keyword evidence="4 9" id="KW-0812">Transmembrane</keyword>
<dbReference type="InterPro" id="IPR002656">
    <property type="entry name" value="Acyl_transf_3_dom"/>
</dbReference>
<dbReference type="CDD" id="cd01840">
    <property type="entry name" value="SGNH_hydrolase_yrhL_like"/>
    <property type="match status" value="1"/>
</dbReference>
<keyword evidence="2" id="KW-1003">Cell membrane</keyword>
<feature type="transmembrane region" description="Helical" evidence="9">
    <location>
        <begin position="172"/>
        <end position="188"/>
    </location>
</feature>
<feature type="transmembrane region" description="Helical" evidence="9">
    <location>
        <begin position="195"/>
        <end position="212"/>
    </location>
</feature>
<comment type="subcellular location">
    <subcellularLocation>
        <location evidence="1">Cell membrane</location>
        <topology evidence="1">Multi-pass membrane protein</topology>
    </subcellularLocation>
</comment>
<sequence length="631" mass="66868">MRSAGRELAAEQTVRMQRIPAESRTGDAKRRYVSGLDGLRALAVLMVLVYHGNVAWLPGGFLGVDVFFVISGYLITDQLCAKWQQKGGLELRTFWVRRVRRLVPAVLVVLVVATAAATVVKPDLLSGIGGELLAAATFTSNWWAVVTGASYFSQFGDRSLLLHLWSLAVEEQFYLVWPLVLFVVLRLVRRRSVRACIAFAMACASAIAMIVLHDPGADASRVYYGTDTHAFGLLLGATLAIAMPSEWLAGLKRAGASVLGLLGLVGVVGLVFMAVLLGGSSEFLYSGGFGLVAVLAGVVVAAAIPAAGWFGRLLSWRTLRWIGLRSYGIYLWHMPVIVLFSATGAAGSDALFVGLVTAVSLVAAAVSFRWVEQPFRRNGIRATIRRLAAPSGTGGTGTGQAVVAGSVVLVLLAVVGVVIAPPKDDLQSQIAAGEGAAEATPSNPAPTPPVSPSTEVPVIEGTRAPGIEERRVPGTGVTGFGDSVMAAAGTALRERLPGATLDVKIGRQMWDLPDLVASERDGGRLGSVVVVGLGTNGDFNTSTLERVIWEAGPQREVVLINISTPKPWQDRVNAKLAEAAARWSNVTVVDWRTAAQKHPGALWDDATHPRNPDGTDLYADLVVEALPPQVK</sequence>
<evidence type="ECO:0000256" key="6">
    <source>
        <dbReference type="ARBA" id="ARBA00023136"/>
    </source>
</evidence>
<feature type="domain" description="Acyltransferase 3" evidence="10">
    <location>
        <begin position="34"/>
        <end position="366"/>
    </location>
</feature>
<feature type="transmembrane region" description="Helical" evidence="9">
    <location>
        <begin position="283"/>
        <end position="310"/>
    </location>
</feature>
<keyword evidence="7 11" id="KW-0012">Acyltransferase</keyword>
<evidence type="ECO:0000256" key="3">
    <source>
        <dbReference type="ARBA" id="ARBA00022679"/>
    </source>
</evidence>
<gene>
    <name evidence="11" type="ORF">ACFQ16_06745</name>
</gene>
<feature type="transmembrane region" description="Helical" evidence="9">
    <location>
        <begin position="102"/>
        <end position="120"/>
    </location>
</feature>
<dbReference type="PANTHER" id="PTHR23028:SF53">
    <property type="entry name" value="ACYL_TRANSF_3 DOMAIN-CONTAINING PROTEIN"/>
    <property type="match status" value="1"/>
</dbReference>
<feature type="region of interest" description="Disordered" evidence="8">
    <location>
        <begin position="431"/>
        <end position="457"/>
    </location>
</feature>
<evidence type="ECO:0000256" key="7">
    <source>
        <dbReference type="ARBA" id="ARBA00023315"/>
    </source>
</evidence>
<dbReference type="Gene3D" id="3.40.50.1110">
    <property type="entry name" value="SGNH hydrolase"/>
    <property type="match status" value="1"/>
</dbReference>
<keyword evidence="5 9" id="KW-1133">Transmembrane helix</keyword>
<evidence type="ECO:0000256" key="4">
    <source>
        <dbReference type="ARBA" id="ARBA00022692"/>
    </source>
</evidence>
<evidence type="ECO:0000256" key="5">
    <source>
        <dbReference type="ARBA" id="ARBA00022989"/>
    </source>
</evidence>
<feature type="transmembrane region" description="Helical" evidence="9">
    <location>
        <begin position="401"/>
        <end position="420"/>
    </location>
</feature>
<feature type="transmembrane region" description="Helical" evidence="9">
    <location>
        <begin position="322"/>
        <end position="344"/>
    </location>
</feature>
<protein>
    <submittedName>
        <fullName evidence="11">Acyltransferase family protein</fullName>
        <ecNumber evidence="11">2.3.1.-</ecNumber>
    </submittedName>
</protein>
<evidence type="ECO:0000313" key="12">
    <source>
        <dbReference type="Proteomes" id="UP001597018"/>
    </source>
</evidence>
<evidence type="ECO:0000313" key="11">
    <source>
        <dbReference type="EMBL" id="MFD0919434.1"/>
    </source>
</evidence>
<dbReference type="Proteomes" id="UP001597018">
    <property type="component" value="Unassembled WGS sequence"/>
</dbReference>
<accession>A0ABW3FLP3</accession>
<feature type="transmembrane region" description="Helical" evidence="9">
    <location>
        <begin position="258"/>
        <end position="277"/>
    </location>
</feature>
<proteinExistence type="predicted"/>
<keyword evidence="6 9" id="KW-0472">Membrane</keyword>
<feature type="transmembrane region" description="Helical" evidence="9">
    <location>
        <begin position="350"/>
        <end position="371"/>
    </location>
</feature>
<feature type="transmembrane region" description="Helical" evidence="9">
    <location>
        <begin position="232"/>
        <end position="251"/>
    </location>
</feature>